<dbReference type="PANTHER" id="PTHR33099">
    <property type="entry name" value="FE2OG DIOXYGENASE DOMAIN-CONTAINING PROTEIN"/>
    <property type="match status" value="1"/>
</dbReference>
<reference evidence="2" key="1">
    <citation type="journal article" date="2021" name="Nat. Commun.">
        <title>Genetic determinants of endophytism in the Arabidopsis root mycobiome.</title>
        <authorList>
            <person name="Mesny F."/>
            <person name="Miyauchi S."/>
            <person name="Thiergart T."/>
            <person name="Pickel B."/>
            <person name="Atanasova L."/>
            <person name="Karlsson M."/>
            <person name="Huettel B."/>
            <person name="Barry K.W."/>
            <person name="Haridas S."/>
            <person name="Chen C."/>
            <person name="Bauer D."/>
            <person name="Andreopoulos W."/>
            <person name="Pangilinan J."/>
            <person name="LaButti K."/>
            <person name="Riley R."/>
            <person name="Lipzen A."/>
            <person name="Clum A."/>
            <person name="Drula E."/>
            <person name="Henrissat B."/>
            <person name="Kohler A."/>
            <person name="Grigoriev I.V."/>
            <person name="Martin F.M."/>
            <person name="Hacquard S."/>
        </authorList>
    </citation>
    <scope>NUCLEOTIDE SEQUENCE</scope>
    <source>
        <strain evidence="2">MPI-CAGE-AT-0021</strain>
    </source>
</reference>
<evidence type="ECO:0000313" key="3">
    <source>
        <dbReference type="Proteomes" id="UP000717696"/>
    </source>
</evidence>
<dbReference type="OrthoDB" id="27483at2759"/>
<dbReference type="PANTHER" id="PTHR33099:SF7">
    <property type="entry name" value="MYND-TYPE DOMAIN-CONTAINING PROTEIN"/>
    <property type="match status" value="1"/>
</dbReference>
<gene>
    <name evidence="2" type="ORF">B0J13DRAFT_203422</name>
</gene>
<dbReference type="Proteomes" id="UP000717696">
    <property type="component" value="Unassembled WGS sequence"/>
</dbReference>
<dbReference type="Gene3D" id="2.60.120.620">
    <property type="entry name" value="q2cbj1_9rhob like domain"/>
    <property type="match status" value="1"/>
</dbReference>
<sequence>MDFSRTLGQYSTNKKVGGDVLGGLGRYTGWRGQLLEALDSIQAAGKIAAFNHYPAFTNPGLTIEEDRLIPLPLCENDAQAIKSVCRQAPFGRGDETLVDTTVRNTWELDPSQFRLANPQWASFLESILKDTAKGLGLTQITAKPHKLLLYEQGSFFKRHKDSEKERGMIGTLVVCLPSQHEGADVDLSFGSQHSAFATAPTSKFDLSSMAWFSDVTHEVKELRSGYRLVLTYKIFGSSQTNLSASSILSQTENLKAMLVNWRAKYPQAENLMYPLDHQYTKSSLSLDNMKGRDRAVCSSLQNICSAAGFYLMFAHMTHEETEEGAGSYGYSDDDEEGSTTLDTVYAPDGSDVASGVSVELANILGYSIKDKDPDSEEEGDFTGNESAPSKFRYHKTVALVLPKTKVREYLEPNSYTRPDYKVDRLIEMVCKDLGKSRDHKYTRQAAVNLLTSAATRNLRLRPTTFGLITKWALELGETELLRICLRITAQEDNRGSNLGMASSQFTGYYESGRTLSSWSGYGSTGGTEYKQEHESQVLKELIDYLSRSYAGKEDIIHWDHWLQSINTAVTRIGTLEAFCERFRSSIQSKPLEEAFASWSRSALDQKLEAQANWMEKDHPFALKTLKSRRSDTEWVLQRFLPRMVPRADRNLLWALLHSFSAERSTVFTNAKDLYLCVFKHSGQRLCISEGDFGFCRRWDDPMGSHTPCSKFIRMLEESYAIGAGKEALDLLEKNCARLVEKKHAWSTVDDHELTNGLLVPLVKMLEKLGVASAQPVQQFLEVTLRDRIHARINTRPVKLEGWSHEPLGCKASERCRDCPALNQFLTSPTDRTWHFSAGAPRRSHIEMILPNANYSQTTLKNKSPHTLVVTKRGTHYDKALERWQAAYQQVEHTVGGMRSEYLKGFIGEEKYRELILLQKPGQEDLCSRVLGVKREADYDPPGVKRPRM</sequence>
<evidence type="ECO:0008006" key="4">
    <source>
        <dbReference type="Google" id="ProtNLM"/>
    </source>
</evidence>
<evidence type="ECO:0000256" key="1">
    <source>
        <dbReference type="SAM" id="MobiDB-lite"/>
    </source>
</evidence>
<dbReference type="AlphaFoldDB" id="A0A9P9DD84"/>
<comment type="caution">
    <text evidence="2">The sequence shown here is derived from an EMBL/GenBank/DDBJ whole genome shotgun (WGS) entry which is preliminary data.</text>
</comment>
<proteinExistence type="predicted"/>
<evidence type="ECO:0000313" key="2">
    <source>
        <dbReference type="EMBL" id="KAH7117235.1"/>
    </source>
</evidence>
<dbReference type="EMBL" id="JAGMUU010000034">
    <property type="protein sequence ID" value="KAH7117235.1"/>
    <property type="molecule type" value="Genomic_DNA"/>
</dbReference>
<protein>
    <recommendedName>
        <fullName evidence="4">Prolyl 4-hydroxylase alpha subunit Fe(2+) 2OG dioxygenase domain-containing protein</fullName>
    </recommendedName>
</protein>
<accession>A0A9P9DD84</accession>
<feature type="region of interest" description="Disordered" evidence="1">
    <location>
        <begin position="323"/>
        <end position="344"/>
    </location>
</feature>
<name>A0A9P9DD84_9HYPO</name>
<keyword evidence="3" id="KW-1185">Reference proteome</keyword>
<organism evidence="2 3">
    <name type="scientific">Dactylonectria estremocensis</name>
    <dbReference type="NCBI Taxonomy" id="1079267"/>
    <lineage>
        <taxon>Eukaryota</taxon>
        <taxon>Fungi</taxon>
        <taxon>Dikarya</taxon>
        <taxon>Ascomycota</taxon>
        <taxon>Pezizomycotina</taxon>
        <taxon>Sordariomycetes</taxon>
        <taxon>Hypocreomycetidae</taxon>
        <taxon>Hypocreales</taxon>
        <taxon>Nectriaceae</taxon>
        <taxon>Dactylonectria</taxon>
    </lineage>
</organism>